<dbReference type="Proteomes" id="UP001143545">
    <property type="component" value="Unassembled WGS sequence"/>
</dbReference>
<accession>A0A9W6B7V7</accession>
<name>A0A9W6B7V7_9FLAO</name>
<dbReference type="EMBL" id="BRVP01000018">
    <property type="protein sequence ID" value="GLB53477.1"/>
    <property type="molecule type" value="Genomic_DNA"/>
</dbReference>
<comment type="caution">
    <text evidence="1">The sequence shown here is derived from an EMBL/GenBank/DDBJ whole genome shotgun (WGS) entry which is preliminary data.</text>
</comment>
<dbReference type="AlphaFoldDB" id="A0A9W6B7V7"/>
<reference evidence="1" key="1">
    <citation type="submission" date="2022-07" db="EMBL/GenBank/DDBJ databases">
        <title>Taxonomy of Novel Oxalotrophic and Methylotrophic Bacteria.</title>
        <authorList>
            <person name="Sahin N."/>
            <person name="Tani A."/>
        </authorList>
    </citation>
    <scope>NUCLEOTIDE SEQUENCE</scope>
    <source>
        <strain evidence="1">AM327</strain>
    </source>
</reference>
<keyword evidence="2" id="KW-1185">Reference proteome</keyword>
<protein>
    <submittedName>
        <fullName evidence="1">Uncharacterized protein</fullName>
    </submittedName>
</protein>
<organism evidence="1 2">
    <name type="scientific">Neptunitalea chrysea</name>
    <dbReference type="NCBI Taxonomy" id="1647581"/>
    <lineage>
        <taxon>Bacteria</taxon>
        <taxon>Pseudomonadati</taxon>
        <taxon>Bacteroidota</taxon>
        <taxon>Flavobacteriia</taxon>
        <taxon>Flavobacteriales</taxon>
        <taxon>Flavobacteriaceae</taxon>
        <taxon>Neptunitalea</taxon>
    </lineage>
</organism>
<evidence type="ECO:0000313" key="2">
    <source>
        <dbReference type="Proteomes" id="UP001143545"/>
    </source>
</evidence>
<evidence type="ECO:0000313" key="1">
    <source>
        <dbReference type="EMBL" id="GLB53477.1"/>
    </source>
</evidence>
<gene>
    <name evidence="1" type="ORF">NBRC110019_25180</name>
</gene>
<sequence length="85" mass="9534">MSRGDKQGVLNLGQNTPIGVGYNKIQGVCPQHIKGSGAADVTKPFRINYGGELAEDIHLFMIINNLKFEIFWQYITCCSNRNYPE</sequence>
<proteinExistence type="predicted"/>